<name>A0ABY0MS31_9BACT</name>
<dbReference type="Pfam" id="PF20329">
    <property type="entry name" value="DUF6624"/>
    <property type="match status" value="1"/>
</dbReference>
<proteinExistence type="predicted"/>
<evidence type="ECO:0000313" key="2">
    <source>
        <dbReference type="EMBL" id="SDE25897.1"/>
    </source>
</evidence>
<dbReference type="Proteomes" id="UP000198717">
    <property type="component" value="Unassembled WGS sequence"/>
</dbReference>
<reference evidence="2 3" key="1">
    <citation type="submission" date="2016-10" db="EMBL/GenBank/DDBJ databases">
        <authorList>
            <person name="Varghese N."/>
            <person name="Submissions S."/>
        </authorList>
    </citation>
    <scope>NUCLEOTIDE SEQUENCE [LARGE SCALE GENOMIC DNA]</scope>
    <source>
        <strain evidence="2 3">DSM 2260</strain>
    </source>
</reference>
<protein>
    <submittedName>
        <fullName evidence="2">Uncharacterized protein</fullName>
    </submittedName>
</protein>
<dbReference type="EMBL" id="FNAJ01000005">
    <property type="protein sequence ID" value="SDE25897.1"/>
    <property type="molecule type" value="Genomic_DNA"/>
</dbReference>
<accession>A0ABY0MS31</accession>
<organism evidence="2 3">
    <name type="scientific">Myxococcus virescens</name>
    <dbReference type="NCBI Taxonomy" id="83456"/>
    <lineage>
        <taxon>Bacteria</taxon>
        <taxon>Pseudomonadati</taxon>
        <taxon>Myxococcota</taxon>
        <taxon>Myxococcia</taxon>
        <taxon>Myxococcales</taxon>
        <taxon>Cystobacterineae</taxon>
        <taxon>Myxococcaceae</taxon>
        <taxon>Myxococcus</taxon>
    </lineage>
</organism>
<comment type="caution">
    <text evidence="2">The sequence shown here is derived from an EMBL/GenBank/DDBJ whole genome shotgun (WGS) entry which is preliminary data.</text>
</comment>
<keyword evidence="3" id="KW-1185">Reference proteome</keyword>
<gene>
    <name evidence="2" type="ORF">SAMN04488504_105291</name>
</gene>
<dbReference type="InterPro" id="IPR046732">
    <property type="entry name" value="DUF6624"/>
</dbReference>
<evidence type="ECO:0000313" key="3">
    <source>
        <dbReference type="Proteomes" id="UP000198717"/>
    </source>
</evidence>
<feature type="compositionally biased region" description="Basic and acidic residues" evidence="1">
    <location>
        <begin position="1"/>
        <end position="17"/>
    </location>
</feature>
<feature type="region of interest" description="Disordered" evidence="1">
    <location>
        <begin position="1"/>
        <end position="35"/>
    </location>
</feature>
<sequence length="206" mass="23486">MSLVERLQDSRRREGHPSQKAPRVARTSSAAPRPTVNRDLRTQLLRLDRIDSTLRSAWVATEFKDRALERKLNALTDAGIDWLRETIKVHGWPGHRLVGRSAAAAAWRLIQHADCSLAFQKRCLKLLRDAAARGDVPIQQVAYLTDVVRMREGKKQLYGTKFRKVKGALVPYPIEKEADVDLRRKAMNLPSLAAYARKIRRTFQPS</sequence>
<evidence type="ECO:0000256" key="1">
    <source>
        <dbReference type="SAM" id="MobiDB-lite"/>
    </source>
</evidence>